<comment type="caution">
    <text evidence="4">The sequence shown here is derived from an EMBL/GenBank/DDBJ whole genome shotgun (WGS) entry which is preliminary data.</text>
</comment>
<dbReference type="Gene3D" id="3.50.50.60">
    <property type="entry name" value="FAD/NAD(P)-binding domain"/>
    <property type="match status" value="2"/>
</dbReference>
<evidence type="ECO:0000259" key="2">
    <source>
        <dbReference type="Pfam" id="PF07992"/>
    </source>
</evidence>
<feature type="domain" description="SoxA A3" evidence="3">
    <location>
        <begin position="380"/>
        <end position="458"/>
    </location>
</feature>
<protein>
    <submittedName>
        <fullName evidence="4">(2Fe-2S)-binding protein</fullName>
    </submittedName>
</protein>
<dbReference type="Pfam" id="PF17806">
    <property type="entry name" value="SO_alpha_A3"/>
    <property type="match status" value="1"/>
</dbReference>
<evidence type="ECO:0000256" key="1">
    <source>
        <dbReference type="ARBA" id="ARBA00023002"/>
    </source>
</evidence>
<evidence type="ECO:0000313" key="5">
    <source>
        <dbReference type="Proteomes" id="UP000093104"/>
    </source>
</evidence>
<dbReference type="InterPro" id="IPR041117">
    <property type="entry name" value="SoxA_A3"/>
</dbReference>
<keyword evidence="1" id="KW-0560">Oxidoreductase</keyword>
<dbReference type="PIRSF" id="PIRSF037495">
    <property type="entry name" value="Opine_OX_OoxA/HcnB"/>
    <property type="match status" value="1"/>
</dbReference>
<dbReference type="InterPro" id="IPR036188">
    <property type="entry name" value="FAD/NAD-bd_sf"/>
</dbReference>
<dbReference type="OrthoDB" id="9801699at2"/>
<dbReference type="InterPro" id="IPR023753">
    <property type="entry name" value="FAD/NAD-binding_dom"/>
</dbReference>
<dbReference type="PANTHER" id="PTHR42949:SF3">
    <property type="entry name" value="ANAEROBIC GLYCEROL-3-PHOSPHATE DEHYDROGENASE SUBUNIT B"/>
    <property type="match status" value="1"/>
</dbReference>
<dbReference type="PRINTS" id="PR00469">
    <property type="entry name" value="PNDRDTASEII"/>
</dbReference>
<dbReference type="InterPro" id="IPR017224">
    <property type="entry name" value="Opine_Oxase_asu/HCN_bsu"/>
</dbReference>
<dbReference type="AlphaFoldDB" id="A0A1C7YZJ6"/>
<feature type="domain" description="FAD/NAD(P)-binding" evidence="2">
    <location>
        <begin position="7"/>
        <end position="186"/>
    </location>
</feature>
<dbReference type="EMBL" id="LGSI01000068">
    <property type="protein sequence ID" value="OCR22340.1"/>
    <property type="molecule type" value="Genomic_DNA"/>
</dbReference>
<dbReference type="Pfam" id="PF07992">
    <property type="entry name" value="Pyr_redox_2"/>
    <property type="match status" value="1"/>
</dbReference>
<sequence length="477" mass="51165">MSMIHVDLLIIGAGPAGMACALQAKEAGLDVLLMDENPLPGGQIYRSVSQSPLADPILLGKDYTAGAALVERFLASSVTYWPDTLAWQITQDRQVSFTRNGPSGGSGQIQARALVIANGAQERPSPFPGWTLPGVMGIGAAQTLLKSAALLPSKRVVLAGSGPLLYLFAWQLIRSGSSVAAILDTTPRNNRLPALRHLFSALRAPGYLLKGLGLLRAIAASSIPHIRQVETLEARGDGAVDSVRYSVSGSFTDIDSDLLLVHQGVIPNVQLSRSLGCEHRWDEVQLCWRPDADVWGETSLAGVFIAGDGAGIDGAKAAELSGALTALRISQQLGCLTENVRDIRAVKLQRQLNRHQAIRPFLDTLYRPADIFRRPADQTIVCRCEEVSAGDIRAMSRLGCSGPNQTKSFSRCGMGPCQGRMCGLVVAELLAECTKATMQKVGYYRIRPPIKPVQLVDLANAYVPDVNAVPLKEFAPK</sequence>
<dbReference type="Gene3D" id="1.10.10.1100">
    <property type="entry name" value="BFD-like [2Fe-2S]-binding domain"/>
    <property type="match status" value="1"/>
</dbReference>
<reference evidence="4 5" key="1">
    <citation type="submission" date="2015-07" db="EMBL/GenBank/DDBJ databases">
        <title>Draft genome sequence of a diazotrophic, plant growth-promoting rhizobacterium of the Pseudomonas syringae complex.</title>
        <authorList>
            <person name="Patten C.L."/>
            <person name="Jeong H."/>
        </authorList>
    </citation>
    <scope>NUCLEOTIDE SEQUENCE [LARGE SCALE GENOMIC DNA]</scope>
    <source>
        <strain evidence="4 5">GR12-2</strain>
    </source>
</reference>
<proteinExistence type="predicted"/>
<name>A0A1C7YZJ6_PSESX</name>
<dbReference type="InterPro" id="IPR051691">
    <property type="entry name" value="Metab_Enz_Cyan_OpOx_G3PDH"/>
</dbReference>
<dbReference type="InterPro" id="IPR041854">
    <property type="entry name" value="BFD-like_2Fe2S-bd_dom_sf"/>
</dbReference>
<evidence type="ECO:0000259" key="3">
    <source>
        <dbReference type="Pfam" id="PF17806"/>
    </source>
</evidence>
<dbReference type="PANTHER" id="PTHR42949">
    <property type="entry name" value="ANAEROBIC GLYCEROL-3-PHOSPHATE DEHYDROGENASE SUBUNIT B"/>
    <property type="match status" value="1"/>
</dbReference>
<dbReference type="CDD" id="cd19946">
    <property type="entry name" value="GlpA-like_Fer2_BFD-like"/>
    <property type="match status" value="1"/>
</dbReference>
<dbReference type="PATRIC" id="fig|317.243.peg.267"/>
<evidence type="ECO:0000313" key="4">
    <source>
        <dbReference type="EMBL" id="OCR22340.1"/>
    </source>
</evidence>
<organism evidence="4 5">
    <name type="scientific">Pseudomonas syringae</name>
    <dbReference type="NCBI Taxonomy" id="317"/>
    <lineage>
        <taxon>Bacteria</taxon>
        <taxon>Pseudomonadati</taxon>
        <taxon>Pseudomonadota</taxon>
        <taxon>Gammaproteobacteria</taxon>
        <taxon>Pseudomonadales</taxon>
        <taxon>Pseudomonadaceae</taxon>
        <taxon>Pseudomonas</taxon>
    </lineage>
</organism>
<dbReference type="Proteomes" id="UP000093104">
    <property type="component" value="Unassembled WGS sequence"/>
</dbReference>
<accession>A0A1C7YZJ6</accession>
<dbReference type="SUPFAM" id="SSF51905">
    <property type="entry name" value="FAD/NAD(P)-binding domain"/>
    <property type="match status" value="1"/>
</dbReference>
<dbReference type="RefSeq" id="WP_065835751.1">
    <property type="nucleotide sequence ID" value="NZ_LGSI01000068.1"/>
</dbReference>
<dbReference type="PRINTS" id="PR00368">
    <property type="entry name" value="FADPNR"/>
</dbReference>
<dbReference type="GO" id="GO:0016491">
    <property type="term" value="F:oxidoreductase activity"/>
    <property type="evidence" value="ECO:0007669"/>
    <property type="project" value="UniProtKB-KW"/>
</dbReference>
<gene>
    <name evidence="4" type="ORF">AFK24_24865</name>
</gene>